<dbReference type="InterPro" id="IPR045339">
    <property type="entry name" value="DUF6534"/>
</dbReference>
<evidence type="ECO:0000313" key="3">
    <source>
        <dbReference type="EMBL" id="KAG1893810.1"/>
    </source>
</evidence>
<feature type="transmembrane region" description="Helical" evidence="1">
    <location>
        <begin position="275"/>
        <end position="295"/>
    </location>
</feature>
<dbReference type="GeneID" id="64657366"/>
<dbReference type="Proteomes" id="UP001195769">
    <property type="component" value="Unassembled WGS sequence"/>
</dbReference>
<proteinExistence type="predicted"/>
<dbReference type="PANTHER" id="PTHR40465:SF1">
    <property type="entry name" value="DUF6534 DOMAIN-CONTAINING PROTEIN"/>
    <property type="match status" value="1"/>
</dbReference>
<feature type="transmembrane region" description="Helical" evidence="1">
    <location>
        <begin position="167"/>
        <end position="189"/>
    </location>
</feature>
<reference evidence="3" key="1">
    <citation type="journal article" date="2020" name="New Phytol.">
        <title>Comparative genomics reveals dynamic genome evolution in host specialist ectomycorrhizal fungi.</title>
        <authorList>
            <person name="Lofgren L.A."/>
            <person name="Nguyen N.H."/>
            <person name="Vilgalys R."/>
            <person name="Ruytinx J."/>
            <person name="Liao H.L."/>
            <person name="Branco S."/>
            <person name="Kuo A."/>
            <person name="LaButti K."/>
            <person name="Lipzen A."/>
            <person name="Andreopoulos W."/>
            <person name="Pangilinan J."/>
            <person name="Riley R."/>
            <person name="Hundley H."/>
            <person name="Na H."/>
            <person name="Barry K."/>
            <person name="Grigoriev I.V."/>
            <person name="Stajich J.E."/>
            <person name="Kennedy P.G."/>
        </authorList>
    </citation>
    <scope>NUCLEOTIDE SEQUENCE</scope>
    <source>
        <strain evidence="3">FC203</strain>
    </source>
</reference>
<dbReference type="EMBL" id="JABBWK010000090">
    <property type="protein sequence ID" value="KAG1893810.1"/>
    <property type="molecule type" value="Genomic_DNA"/>
</dbReference>
<protein>
    <recommendedName>
        <fullName evidence="2">DUF6534 domain-containing protein</fullName>
    </recommendedName>
</protein>
<keyword evidence="1" id="KW-1133">Transmembrane helix</keyword>
<dbReference type="PANTHER" id="PTHR40465">
    <property type="entry name" value="CHROMOSOME 1, WHOLE GENOME SHOTGUN SEQUENCE"/>
    <property type="match status" value="1"/>
</dbReference>
<feature type="transmembrane region" description="Helical" evidence="1">
    <location>
        <begin position="242"/>
        <end position="269"/>
    </location>
</feature>
<feature type="domain" description="DUF6534" evidence="2">
    <location>
        <begin position="218"/>
        <end position="300"/>
    </location>
</feature>
<dbReference type="AlphaFoldDB" id="A0AAD4DTS7"/>
<keyword evidence="4" id="KW-1185">Reference proteome</keyword>
<feature type="transmembrane region" description="Helical" evidence="1">
    <location>
        <begin position="209"/>
        <end position="230"/>
    </location>
</feature>
<dbReference type="RefSeq" id="XP_041219386.1">
    <property type="nucleotide sequence ID" value="XM_041363068.1"/>
</dbReference>
<evidence type="ECO:0000313" key="4">
    <source>
        <dbReference type="Proteomes" id="UP001195769"/>
    </source>
</evidence>
<sequence length="373" mass="41432">MIQRSRSYPKSNVPVPHCAGSTPTISINVLLVEFIRPEMSSSTQDLLPQINLGNTFGALLIGVVLSAVLFGVTNVQTFIYFQTHKDTGMSFFKLIVIWLWILDALHLALVVHCVYYYLVTNYANFNALTEIVWSLKLQLIVDVLIVPTVHLSYVYRIWIVSKGRSRVLPAIIMCIVVVLSGGVAVPVVLVQYRCRLFQDVVTTEWATYLTLGAVTFDDILIASSLCYLLATSRTGFSSTDSFLTKLLGYIISTGCLTSICSIIAVIACAVMPRNFIFLSIEFLVTKLYVNSFMALMNARYYLQAGADSAGSPKFRAGHNVFHPELRIETSQDEKLQISRTDVSDDVVLHTTRPIQAVKLPTTGTMQMQSFSLA</sequence>
<gene>
    <name evidence="3" type="ORF">F5891DRAFT_1065142</name>
</gene>
<comment type="caution">
    <text evidence="3">The sequence shown here is derived from an EMBL/GenBank/DDBJ whole genome shotgun (WGS) entry which is preliminary data.</text>
</comment>
<keyword evidence="1" id="KW-0812">Transmembrane</keyword>
<evidence type="ECO:0000259" key="2">
    <source>
        <dbReference type="Pfam" id="PF20152"/>
    </source>
</evidence>
<feature type="transmembrane region" description="Helical" evidence="1">
    <location>
        <begin position="91"/>
        <end position="117"/>
    </location>
</feature>
<dbReference type="Pfam" id="PF20152">
    <property type="entry name" value="DUF6534"/>
    <property type="match status" value="1"/>
</dbReference>
<feature type="transmembrane region" description="Helical" evidence="1">
    <location>
        <begin position="137"/>
        <end position="155"/>
    </location>
</feature>
<name>A0AAD4DTS7_9AGAM</name>
<keyword evidence="1" id="KW-0472">Membrane</keyword>
<evidence type="ECO:0000256" key="1">
    <source>
        <dbReference type="SAM" id="Phobius"/>
    </source>
</evidence>
<organism evidence="3 4">
    <name type="scientific">Suillus fuscotomentosus</name>
    <dbReference type="NCBI Taxonomy" id="1912939"/>
    <lineage>
        <taxon>Eukaryota</taxon>
        <taxon>Fungi</taxon>
        <taxon>Dikarya</taxon>
        <taxon>Basidiomycota</taxon>
        <taxon>Agaricomycotina</taxon>
        <taxon>Agaricomycetes</taxon>
        <taxon>Agaricomycetidae</taxon>
        <taxon>Boletales</taxon>
        <taxon>Suillineae</taxon>
        <taxon>Suillaceae</taxon>
        <taxon>Suillus</taxon>
    </lineage>
</organism>
<accession>A0AAD4DTS7</accession>
<feature type="transmembrane region" description="Helical" evidence="1">
    <location>
        <begin position="56"/>
        <end position="79"/>
    </location>
</feature>